<proteinExistence type="predicted"/>
<dbReference type="EMBL" id="CM055094">
    <property type="protein sequence ID" value="KAJ7561519.1"/>
    <property type="molecule type" value="Genomic_DNA"/>
</dbReference>
<name>A0ACC2E516_DIPCM</name>
<dbReference type="Proteomes" id="UP001162992">
    <property type="component" value="Chromosome 3"/>
</dbReference>
<keyword evidence="2" id="KW-1185">Reference proteome</keyword>
<evidence type="ECO:0000313" key="1">
    <source>
        <dbReference type="EMBL" id="KAJ7561519.1"/>
    </source>
</evidence>
<accession>A0ACC2E516</accession>
<evidence type="ECO:0000313" key="2">
    <source>
        <dbReference type="Proteomes" id="UP001162992"/>
    </source>
</evidence>
<organism evidence="1 2">
    <name type="scientific">Diphasiastrum complanatum</name>
    <name type="common">Issler's clubmoss</name>
    <name type="synonym">Lycopodium complanatum</name>
    <dbReference type="NCBI Taxonomy" id="34168"/>
    <lineage>
        <taxon>Eukaryota</taxon>
        <taxon>Viridiplantae</taxon>
        <taxon>Streptophyta</taxon>
        <taxon>Embryophyta</taxon>
        <taxon>Tracheophyta</taxon>
        <taxon>Lycopodiopsida</taxon>
        <taxon>Lycopodiales</taxon>
        <taxon>Lycopodiaceae</taxon>
        <taxon>Lycopodioideae</taxon>
        <taxon>Diphasiastrum</taxon>
    </lineage>
</organism>
<sequence>MQSNGVPPAGSSSSSSCVPSGRSELIILGSGSSTGVPSPMCLLQPSDPPCKVCHSAMAAPPEHNKNYRCNPSLLINYMREDGHRRFIQIDAGKSFKEQVLRWFPRYNIPRLDALILTHEHADAILGLDDIRGVQPYNPFNMIEPMPVFLSRHTMDSVEMKFPYLVQKSLKEGQEIRRVAQLQWHVIKSSSMASFEAAGLQFISLPVMHGEDYVSLGFLFGKKSKIAYISDVSRIPLEIENVISKQGAGPVDVLILDTLYKEGTHNTHFCLPQSLEAVKRLCPKKAFFVGMTHEFDHELVNEELGRWSEREGIEVQLAYDGLRILVDL</sequence>
<reference evidence="2" key="1">
    <citation type="journal article" date="2024" name="Proc. Natl. Acad. Sci. U.S.A.">
        <title>Extraordinary preservation of gene collinearity over three hundred million years revealed in homosporous lycophytes.</title>
        <authorList>
            <person name="Li C."/>
            <person name="Wickell D."/>
            <person name="Kuo L.Y."/>
            <person name="Chen X."/>
            <person name="Nie B."/>
            <person name="Liao X."/>
            <person name="Peng D."/>
            <person name="Ji J."/>
            <person name="Jenkins J."/>
            <person name="Williams M."/>
            <person name="Shu S."/>
            <person name="Plott C."/>
            <person name="Barry K."/>
            <person name="Rajasekar S."/>
            <person name="Grimwood J."/>
            <person name="Han X."/>
            <person name="Sun S."/>
            <person name="Hou Z."/>
            <person name="He W."/>
            <person name="Dai G."/>
            <person name="Sun C."/>
            <person name="Schmutz J."/>
            <person name="Leebens-Mack J.H."/>
            <person name="Li F.W."/>
            <person name="Wang L."/>
        </authorList>
    </citation>
    <scope>NUCLEOTIDE SEQUENCE [LARGE SCALE GENOMIC DNA]</scope>
    <source>
        <strain evidence="2">cv. PW_Plant_1</strain>
    </source>
</reference>
<comment type="caution">
    <text evidence="1">The sequence shown here is derived from an EMBL/GenBank/DDBJ whole genome shotgun (WGS) entry which is preliminary data.</text>
</comment>
<gene>
    <name evidence="1" type="ORF">O6H91_03G031400</name>
</gene>
<protein>
    <submittedName>
        <fullName evidence="1">Uncharacterized protein</fullName>
    </submittedName>
</protein>